<dbReference type="InterPro" id="IPR006474">
    <property type="entry name" value="Helicase_Cas3_CRISPR-ass_core"/>
</dbReference>
<dbReference type="RefSeq" id="WP_137699218.1">
    <property type="nucleotide sequence ID" value="NZ_CP061336.1"/>
</dbReference>
<dbReference type="EMBL" id="CP061336">
    <property type="protein sequence ID" value="QNU65553.1"/>
    <property type="molecule type" value="Genomic_DNA"/>
</dbReference>
<evidence type="ECO:0000259" key="11">
    <source>
        <dbReference type="PROSITE" id="PS51643"/>
    </source>
</evidence>
<dbReference type="InterPro" id="IPR001650">
    <property type="entry name" value="Helicase_C-like"/>
</dbReference>
<dbReference type="PROSITE" id="PS51643">
    <property type="entry name" value="HD_CAS3"/>
    <property type="match status" value="1"/>
</dbReference>
<dbReference type="NCBIfam" id="TIGR01596">
    <property type="entry name" value="cas3_HD"/>
    <property type="match status" value="1"/>
</dbReference>
<dbReference type="Gene3D" id="1.10.3210.30">
    <property type="match status" value="1"/>
</dbReference>
<dbReference type="GO" id="GO:0004386">
    <property type="term" value="F:helicase activity"/>
    <property type="evidence" value="ECO:0007669"/>
    <property type="project" value="UniProtKB-KW"/>
</dbReference>
<dbReference type="CDD" id="cd09641">
    <property type="entry name" value="Cas3''_I"/>
    <property type="match status" value="1"/>
</dbReference>
<dbReference type="SMART" id="SM00490">
    <property type="entry name" value="HELICc"/>
    <property type="match status" value="1"/>
</dbReference>
<evidence type="ECO:0000256" key="9">
    <source>
        <dbReference type="ARBA" id="ARBA00023118"/>
    </source>
</evidence>
<dbReference type="GO" id="GO:0005524">
    <property type="term" value="F:ATP binding"/>
    <property type="evidence" value="ECO:0007669"/>
    <property type="project" value="UniProtKB-KW"/>
</dbReference>
<dbReference type="Pfam" id="PF22590">
    <property type="entry name" value="Cas3-like_C_2"/>
    <property type="match status" value="1"/>
</dbReference>
<sequence length="765" mass="89535">MLYAHFDRDKNEEQLLYDHLKNVSDLMTDRLCYLSFEGIPNEDFKKLLTLVGRYHDLGKATTYFQSYLTKGIENELKSHSFLSSSVFVKMCEDSFSKELIYLGLIAIYNHHGSLSTYFDSINWNDLIKQYNNFIKTVKENSFNMDYLDIDRSELEIKEIEEVIKYKNRMINIRRRTPLHFFVLQYIFSSLICFDKLDSAGIYRKQQEKLPTIAALDDHILKKSKGQQSNMQNQRNEIRCKVLETINRLTDEELKNNRIFTFTAPTGAGKTLTSVAAELRLSERLKKIYGTEPNIIVAIPFVNILEQTKEDYNSIFKNVLVHHCLSNLKEYDESDMTNLHEKSLLTDTWESNVIMTTFVQFFESILTAKNNRLMKLNKMSGSIVVLDEIQSLPPQYYPLLGAVIKKISDYYGIWFILMTATQPKIIEYANMLLDDSEMSAIELLQDGRRYFMELERTMLIPCFEKIYEIDDIAELIHKTKPCYRNALVVVNTIASSIELYNKLIKDGHTVLYLSTNLISVDRKKVIEDCQKLIKDKVPFILVSTQTIEAGVDLDFDIGYRDLAPLESIIQVAGRVNRNGKKVPHSPVYIFESGKGSQVYKLYRIDKTKKYLSGNIKENEYVNLVDSYYTEMLEDKSYNREIWEAVHKLDYEEISKFKLIDEQNIHDVIIEKDDIITEALEEYCALRKEYSKNKSYDIRDEIKQKTMLINQYTVKVRTNKLVKNMPWRFNEIYSYIDAPYLIVPKPNVSQFYNCTGFISENNDAFFY</sequence>
<feature type="domain" description="Helicase ATP-binding" evidence="10">
    <location>
        <begin position="250"/>
        <end position="439"/>
    </location>
</feature>
<evidence type="ECO:0000256" key="7">
    <source>
        <dbReference type="ARBA" id="ARBA00022806"/>
    </source>
</evidence>
<dbReference type="InterPro" id="IPR014001">
    <property type="entry name" value="Helicase_ATP-bd"/>
</dbReference>
<evidence type="ECO:0000256" key="1">
    <source>
        <dbReference type="ARBA" id="ARBA00006847"/>
    </source>
</evidence>
<evidence type="ECO:0000259" key="10">
    <source>
        <dbReference type="PROSITE" id="PS51192"/>
    </source>
</evidence>
<keyword evidence="7" id="KW-0347">Helicase</keyword>
<dbReference type="GO" id="GO:0016787">
    <property type="term" value="F:hydrolase activity"/>
    <property type="evidence" value="ECO:0007669"/>
    <property type="project" value="UniProtKB-KW"/>
</dbReference>
<keyword evidence="8" id="KW-0067">ATP-binding</keyword>
<keyword evidence="6" id="KW-0378">Hydrolase</keyword>
<evidence type="ECO:0000313" key="13">
    <source>
        <dbReference type="Proteomes" id="UP000306409"/>
    </source>
</evidence>
<evidence type="ECO:0000256" key="3">
    <source>
        <dbReference type="ARBA" id="ARBA00022722"/>
    </source>
</evidence>
<keyword evidence="9" id="KW-0051">Antiviral defense</keyword>
<dbReference type="InterPro" id="IPR011545">
    <property type="entry name" value="DEAD/DEAH_box_helicase_dom"/>
</dbReference>
<dbReference type="GO" id="GO:0003676">
    <property type="term" value="F:nucleic acid binding"/>
    <property type="evidence" value="ECO:0007669"/>
    <property type="project" value="InterPro"/>
</dbReference>
<keyword evidence="3" id="KW-0540">Nuclease</keyword>
<keyword evidence="13" id="KW-1185">Reference proteome</keyword>
<accession>A0A4U7J7K1</accession>
<dbReference type="KEGG" id="rher:EHE19_011500"/>
<dbReference type="Gene3D" id="3.40.50.300">
    <property type="entry name" value="P-loop containing nucleotide triphosphate hydrolases"/>
    <property type="match status" value="2"/>
</dbReference>
<name>A0A4U7J7K1_9FIRM</name>
<evidence type="ECO:0000256" key="2">
    <source>
        <dbReference type="ARBA" id="ARBA00009046"/>
    </source>
</evidence>
<dbReference type="NCBIfam" id="TIGR01587">
    <property type="entry name" value="cas3_core"/>
    <property type="match status" value="1"/>
</dbReference>
<evidence type="ECO:0000256" key="5">
    <source>
        <dbReference type="ARBA" id="ARBA00022741"/>
    </source>
</evidence>
<dbReference type="SUPFAM" id="SSF52540">
    <property type="entry name" value="P-loop containing nucleoside triphosphate hydrolases"/>
    <property type="match status" value="1"/>
</dbReference>
<dbReference type="GO" id="GO:0051607">
    <property type="term" value="P:defense response to virus"/>
    <property type="evidence" value="ECO:0007669"/>
    <property type="project" value="UniProtKB-KW"/>
</dbReference>
<comment type="similarity">
    <text evidence="2">In the central section; belongs to the CRISPR-associated helicase Cas3 family.</text>
</comment>
<dbReference type="InterPro" id="IPR054712">
    <property type="entry name" value="Cas3-like_dom"/>
</dbReference>
<dbReference type="Proteomes" id="UP000306409">
    <property type="component" value="Chromosome"/>
</dbReference>
<dbReference type="GO" id="GO:0004518">
    <property type="term" value="F:nuclease activity"/>
    <property type="evidence" value="ECO:0007669"/>
    <property type="project" value="UniProtKB-KW"/>
</dbReference>
<dbReference type="OrthoDB" id="9810236at2"/>
<dbReference type="Pfam" id="PF00270">
    <property type="entry name" value="DEAD"/>
    <property type="match status" value="1"/>
</dbReference>
<evidence type="ECO:0000313" key="12">
    <source>
        <dbReference type="EMBL" id="QNU65553.1"/>
    </source>
</evidence>
<protein>
    <submittedName>
        <fullName evidence="12">CRISPR-associated helicase Cas3</fullName>
    </submittedName>
</protein>
<dbReference type="PROSITE" id="PS51192">
    <property type="entry name" value="HELICASE_ATP_BIND_1"/>
    <property type="match status" value="1"/>
</dbReference>
<evidence type="ECO:0000256" key="8">
    <source>
        <dbReference type="ARBA" id="ARBA00022840"/>
    </source>
</evidence>
<dbReference type="GO" id="GO:0046872">
    <property type="term" value="F:metal ion binding"/>
    <property type="evidence" value="ECO:0007669"/>
    <property type="project" value="UniProtKB-KW"/>
</dbReference>
<dbReference type="CDD" id="cd17930">
    <property type="entry name" value="DEXHc_cas3"/>
    <property type="match status" value="1"/>
</dbReference>
<organism evidence="12 13">
    <name type="scientific">Ruminiclostridium herbifermentans</name>
    <dbReference type="NCBI Taxonomy" id="2488810"/>
    <lineage>
        <taxon>Bacteria</taxon>
        <taxon>Bacillati</taxon>
        <taxon>Bacillota</taxon>
        <taxon>Clostridia</taxon>
        <taxon>Eubacteriales</taxon>
        <taxon>Oscillospiraceae</taxon>
        <taxon>Ruminiclostridium</taxon>
    </lineage>
</organism>
<keyword evidence="5" id="KW-0547">Nucleotide-binding</keyword>
<feature type="domain" description="HD Cas3-type" evidence="11">
    <location>
        <begin position="9"/>
        <end position="196"/>
    </location>
</feature>
<dbReference type="InterPro" id="IPR006483">
    <property type="entry name" value="CRISPR-assoc_Cas3_HD"/>
</dbReference>
<gene>
    <name evidence="12" type="primary">cas3</name>
    <name evidence="12" type="ORF">EHE19_011500</name>
</gene>
<proteinExistence type="inferred from homology"/>
<evidence type="ECO:0000256" key="6">
    <source>
        <dbReference type="ARBA" id="ARBA00022801"/>
    </source>
</evidence>
<dbReference type="AlphaFoldDB" id="A0A4U7J7K1"/>
<evidence type="ECO:0000256" key="4">
    <source>
        <dbReference type="ARBA" id="ARBA00022723"/>
    </source>
</evidence>
<keyword evidence="4" id="KW-0479">Metal-binding</keyword>
<comment type="similarity">
    <text evidence="1">In the N-terminal section; belongs to the CRISPR-associated nuclease Cas3-HD family.</text>
</comment>
<dbReference type="InterPro" id="IPR038257">
    <property type="entry name" value="CRISPR-assoc_Cas3_HD_sf"/>
</dbReference>
<reference evidence="12 13" key="1">
    <citation type="submission" date="2020-09" db="EMBL/GenBank/DDBJ databases">
        <title>Characterization and genome sequencing of Ruminiclostridium sp. nov. MA18.</title>
        <authorList>
            <person name="Rettenmaier R."/>
            <person name="Kowollik M.-L."/>
            <person name="Liebl W."/>
            <person name="Zverlov V."/>
        </authorList>
    </citation>
    <scope>NUCLEOTIDE SEQUENCE [LARGE SCALE GENOMIC DNA]</scope>
    <source>
        <strain evidence="12 13">MA18</strain>
    </source>
</reference>
<dbReference type="InterPro" id="IPR027417">
    <property type="entry name" value="P-loop_NTPase"/>
</dbReference>